<dbReference type="GO" id="GO:0070967">
    <property type="term" value="F:coenzyme F420 binding"/>
    <property type="evidence" value="ECO:0007669"/>
    <property type="project" value="TreeGrafter"/>
</dbReference>
<dbReference type="RefSeq" id="WP_120280240.1">
    <property type="nucleotide sequence ID" value="NZ_CP083974.1"/>
</dbReference>
<dbReference type="GO" id="GO:0005886">
    <property type="term" value="C:plasma membrane"/>
    <property type="evidence" value="ECO:0007669"/>
    <property type="project" value="TreeGrafter"/>
</dbReference>
<dbReference type="Pfam" id="PF04075">
    <property type="entry name" value="F420H2_quin_red"/>
    <property type="match status" value="1"/>
</dbReference>
<reference evidence="3 4" key="1">
    <citation type="journal article" date="2021" name="Front. Microbiol.">
        <title>Bacterial Transformation of Aromatic Monomers in Softwood Black Liquor.</title>
        <authorList>
            <person name="Navas L.E."/>
            <person name="Dexter G."/>
            <person name="Liu J."/>
            <person name="Levy-Booth D."/>
            <person name="Cho M."/>
            <person name="Jang S.K."/>
            <person name="Mansfield S.D."/>
            <person name="Renneckar S."/>
            <person name="Mohn W.W."/>
            <person name="Eltis L.D."/>
        </authorList>
    </citation>
    <scope>NUCLEOTIDE SEQUENCE [LARGE SCALE GENOMIC DNA]</scope>
    <source>
        <strain evidence="3 4">GD02</strain>
    </source>
</reference>
<evidence type="ECO:0000313" key="4">
    <source>
        <dbReference type="Proteomes" id="UP001162740"/>
    </source>
</evidence>
<dbReference type="InterPro" id="IPR004378">
    <property type="entry name" value="F420H2_quin_Rdtase"/>
</dbReference>
<proteinExistence type="inferred from homology"/>
<dbReference type="PANTHER" id="PTHR39428">
    <property type="entry name" value="F420H(2)-DEPENDENT QUINONE REDUCTASE RV1261C"/>
    <property type="match status" value="1"/>
</dbReference>
<comment type="catalytic activity">
    <reaction evidence="2">
        <text>oxidized coenzyme F420-(gamma-L-Glu)(n) + a quinol + H(+) = reduced coenzyme F420-(gamma-L-Glu)(n) + a quinone</text>
        <dbReference type="Rhea" id="RHEA:39663"/>
        <dbReference type="Rhea" id="RHEA-COMP:12939"/>
        <dbReference type="Rhea" id="RHEA-COMP:14378"/>
        <dbReference type="ChEBI" id="CHEBI:15378"/>
        <dbReference type="ChEBI" id="CHEBI:24646"/>
        <dbReference type="ChEBI" id="CHEBI:132124"/>
        <dbReference type="ChEBI" id="CHEBI:133980"/>
        <dbReference type="ChEBI" id="CHEBI:139511"/>
    </reaction>
</comment>
<evidence type="ECO:0000256" key="2">
    <source>
        <dbReference type="ARBA" id="ARBA00049106"/>
    </source>
</evidence>
<organism evidence="3 4">
    <name type="scientific">Rhodococcus rhodochrous</name>
    <dbReference type="NCBI Taxonomy" id="1829"/>
    <lineage>
        <taxon>Bacteria</taxon>
        <taxon>Bacillati</taxon>
        <taxon>Actinomycetota</taxon>
        <taxon>Actinomycetes</taxon>
        <taxon>Mycobacteriales</taxon>
        <taxon>Nocardiaceae</taxon>
        <taxon>Rhodococcus</taxon>
    </lineage>
</organism>
<evidence type="ECO:0000256" key="1">
    <source>
        <dbReference type="ARBA" id="ARBA00008710"/>
    </source>
</evidence>
<comment type="similarity">
    <text evidence="1">Belongs to the F420H(2)-dependent quinone reductase family.</text>
</comment>
<dbReference type="Proteomes" id="UP001162740">
    <property type="component" value="Chromosome"/>
</dbReference>
<dbReference type="GO" id="GO:0016491">
    <property type="term" value="F:oxidoreductase activity"/>
    <property type="evidence" value="ECO:0007669"/>
    <property type="project" value="InterPro"/>
</dbReference>
<evidence type="ECO:0000313" key="3">
    <source>
        <dbReference type="EMBL" id="UZF44279.1"/>
    </source>
</evidence>
<dbReference type="EMBL" id="CP083974">
    <property type="protein sequence ID" value="UZF44279.1"/>
    <property type="molecule type" value="Genomic_DNA"/>
</dbReference>
<accession>A0AA46WV19</accession>
<dbReference type="Gene3D" id="2.30.110.10">
    <property type="entry name" value="Electron Transport, Fmn-binding Protein, Chain A"/>
    <property type="match status" value="1"/>
</dbReference>
<gene>
    <name evidence="3" type="ORF">KUM34_020840</name>
</gene>
<protein>
    <submittedName>
        <fullName evidence="3">Nitroreductase family deazaflavin-dependent oxidoreductase</fullName>
    </submittedName>
</protein>
<dbReference type="NCBIfam" id="TIGR00026">
    <property type="entry name" value="hi_GC_TIGR00026"/>
    <property type="match status" value="1"/>
</dbReference>
<dbReference type="InterPro" id="IPR012349">
    <property type="entry name" value="Split_barrel_FMN-bd"/>
</dbReference>
<sequence>MPLRGEYEPSPSDWISGHVAAYEAGHDEEAYKLQGLPVVILTSVGSKSGKLRKTPLMRVEHQGVYAVVASQGGLPKHPAWYFNLEAEPLVELRDREVVGDYIAHEATGDERELWWERAVAAFPPYEEYRQKAGRTIPVFVLTPAS</sequence>
<dbReference type="AlphaFoldDB" id="A0AA46WV19"/>
<name>A0AA46WV19_RHORH</name>
<dbReference type="PANTHER" id="PTHR39428:SF3">
    <property type="entry name" value="DEAZAFLAVIN-DEPENDENT NITROREDUCTASE"/>
    <property type="match status" value="1"/>
</dbReference>